<dbReference type="RefSeq" id="XP_008437383.1">
    <property type="nucleotide sequence ID" value="XM_008439161.2"/>
</dbReference>
<dbReference type="KEGG" id="cmo:103482815"/>
<dbReference type="GeneID" id="103482815"/>
<feature type="compositionally biased region" description="Basic and acidic residues" evidence="1">
    <location>
        <begin position="80"/>
        <end position="100"/>
    </location>
</feature>
<dbReference type="Proteomes" id="UP001652600">
    <property type="component" value="Chromosome 9"/>
</dbReference>
<reference evidence="4" key="2">
    <citation type="submission" date="2025-04" db="UniProtKB">
        <authorList>
            <consortium name="RefSeq"/>
        </authorList>
    </citation>
    <scope>IDENTIFICATION</scope>
</reference>
<proteinExistence type="predicted"/>
<accession>A0A1S3AUH3</accession>
<evidence type="ECO:0000313" key="4">
    <source>
        <dbReference type="RefSeq" id="XP_008437383.1"/>
    </source>
</evidence>
<dbReference type="AlphaFoldDB" id="A0A1S3AUH3"/>
<protein>
    <submittedName>
        <fullName evidence="4">Uncharacterized protein LOC103482815</fullName>
    </submittedName>
</protein>
<gene>
    <name evidence="4" type="primary">LOC103482815</name>
    <name evidence="2" type="synonym">103482815</name>
</gene>
<evidence type="ECO:0000313" key="3">
    <source>
        <dbReference type="Proteomes" id="UP001652600"/>
    </source>
</evidence>
<sequence>MAYQQCTKPADHAHGQHQQKHDQQHDHHCFGGHVSDKIKGVFVKGHHHDQAHPASGAVHHSANDSHCKGSGSKKKKEHQVKKEGGLLHKIKEAFSDHSSDSSDSENECHKPHHNKKK</sequence>
<dbReference type="Gramene" id="MELO3C005744.2.1">
    <property type="protein sequence ID" value="MELO3C005744.2.1"/>
    <property type="gene ID" value="MELO3C005744.2"/>
</dbReference>
<organism evidence="3 4">
    <name type="scientific">Cucumis melo</name>
    <name type="common">Muskmelon</name>
    <dbReference type="NCBI Taxonomy" id="3656"/>
    <lineage>
        <taxon>Eukaryota</taxon>
        <taxon>Viridiplantae</taxon>
        <taxon>Streptophyta</taxon>
        <taxon>Embryophyta</taxon>
        <taxon>Tracheophyta</taxon>
        <taxon>Spermatophyta</taxon>
        <taxon>Magnoliopsida</taxon>
        <taxon>eudicotyledons</taxon>
        <taxon>Gunneridae</taxon>
        <taxon>Pentapetalae</taxon>
        <taxon>rosids</taxon>
        <taxon>fabids</taxon>
        <taxon>Cucurbitales</taxon>
        <taxon>Cucurbitaceae</taxon>
        <taxon>Benincaseae</taxon>
        <taxon>Cucumis</taxon>
    </lineage>
</organism>
<evidence type="ECO:0000256" key="1">
    <source>
        <dbReference type="SAM" id="MobiDB-lite"/>
    </source>
</evidence>
<reference evidence="2" key="1">
    <citation type="submission" date="2023-03" db="UniProtKB">
        <authorList>
            <consortium name="EnsemblPlants"/>
        </authorList>
    </citation>
    <scope>IDENTIFICATION</scope>
</reference>
<keyword evidence="3" id="KW-1185">Reference proteome</keyword>
<name>A0A1S3AUH3_CUCME</name>
<feature type="region of interest" description="Disordered" evidence="1">
    <location>
        <begin position="1"/>
        <end position="117"/>
    </location>
</feature>
<evidence type="ECO:0000313" key="2">
    <source>
        <dbReference type="EnsemblPlants" id="MELO3C005744.2.1"/>
    </source>
</evidence>
<dbReference type="EnsemblPlants" id="MELO3C005744.2.1">
    <property type="protein sequence ID" value="MELO3C005744.2.1"/>
    <property type="gene ID" value="MELO3C005744.2"/>
</dbReference>
<dbReference type="InParanoid" id="A0A1S3AUH3"/>
<feature type="compositionally biased region" description="Basic and acidic residues" evidence="1">
    <location>
        <begin position="9"/>
        <end position="39"/>
    </location>
</feature>